<accession>A0A074ZKX4</accession>
<dbReference type="CTD" id="20319233"/>
<keyword evidence="3" id="KW-1185">Reference proteome</keyword>
<dbReference type="Proteomes" id="UP000054324">
    <property type="component" value="Unassembled WGS sequence"/>
</dbReference>
<gene>
    <name evidence="2" type="ORF">T265_05051</name>
</gene>
<protein>
    <submittedName>
        <fullName evidence="2">Uncharacterized protein</fullName>
    </submittedName>
</protein>
<organism evidence="2 3">
    <name type="scientific">Opisthorchis viverrini</name>
    <name type="common">Southeast Asian liver fluke</name>
    <dbReference type="NCBI Taxonomy" id="6198"/>
    <lineage>
        <taxon>Eukaryota</taxon>
        <taxon>Metazoa</taxon>
        <taxon>Spiralia</taxon>
        <taxon>Lophotrochozoa</taxon>
        <taxon>Platyhelminthes</taxon>
        <taxon>Trematoda</taxon>
        <taxon>Digenea</taxon>
        <taxon>Opisthorchiida</taxon>
        <taxon>Opisthorchiata</taxon>
        <taxon>Opisthorchiidae</taxon>
        <taxon>Opisthorchis</taxon>
    </lineage>
</organism>
<evidence type="ECO:0000256" key="1">
    <source>
        <dbReference type="SAM" id="MobiDB-lite"/>
    </source>
</evidence>
<proteinExistence type="predicted"/>
<dbReference type="EMBL" id="KL596709">
    <property type="protein sequence ID" value="KER28003.1"/>
    <property type="molecule type" value="Genomic_DNA"/>
</dbReference>
<evidence type="ECO:0000313" key="3">
    <source>
        <dbReference type="Proteomes" id="UP000054324"/>
    </source>
</evidence>
<reference evidence="2 3" key="1">
    <citation type="submission" date="2013-11" db="EMBL/GenBank/DDBJ databases">
        <title>Opisthorchis viverrini - life in the bile duct.</title>
        <authorList>
            <person name="Young N.D."/>
            <person name="Nagarajan N."/>
            <person name="Lin S.J."/>
            <person name="Korhonen P.K."/>
            <person name="Jex A.R."/>
            <person name="Hall R.S."/>
            <person name="Safavi-Hemami H."/>
            <person name="Kaewkong W."/>
            <person name="Bertrand D."/>
            <person name="Gao S."/>
            <person name="Seet Q."/>
            <person name="Wongkham S."/>
            <person name="Teh B.T."/>
            <person name="Wongkham C."/>
            <person name="Intapan P.M."/>
            <person name="Maleewong W."/>
            <person name="Yang X."/>
            <person name="Hu M."/>
            <person name="Wang Z."/>
            <person name="Hofmann A."/>
            <person name="Sternberg P.W."/>
            <person name="Tan P."/>
            <person name="Wang J."/>
            <person name="Gasser R.B."/>
        </authorList>
    </citation>
    <scope>NUCLEOTIDE SEQUENCE [LARGE SCALE GENOMIC DNA]</scope>
</reference>
<dbReference type="KEGG" id="ovi:T265_05051"/>
<dbReference type="AlphaFoldDB" id="A0A074ZKX4"/>
<evidence type="ECO:0000313" key="2">
    <source>
        <dbReference type="EMBL" id="KER28003.1"/>
    </source>
</evidence>
<name>A0A074ZKX4_OPIVI</name>
<sequence>MATNQAQMEADQSSTSSEPTVEQNLAYYISVVDECGQSHWDGRGCPNVKLKTAQCETKMSWEYEIDDA</sequence>
<dbReference type="GeneID" id="20319233"/>
<feature type="region of interest" description="Disordered" evidence="1">
    <location>
        <begin position="1"/>
        <end position="20"/>
    </location>
</feature>
<dbReference type="RefSeq" id="XP_009168226.1">
    <property type="nucleotide sequence ID" value="XM_009169962.1"/>
</dbReference>